<feature type="region of interest" description="Disordered" evidence="1">
    <location>
        <begin position="55"/>
        <end position="106"/>
    </location>
</feature>
<reference evidence="2" key="2">
    <citation type="journal article" date="2018" name="Sci. Data">
        <title>The draft genome sequence of cork oak.</title>
        <authorList>
            <person name="Ramos A.M."/>
            <person name="Usie A."/>
            <person name="Barbosa P."/>
            <person name="Barros P.M."/>
            <person name="Capote T."/>
            <person name="Chaves I."/>
            <person name="Simoes F."/>
            <person name="Abreu I."/>
            <person name="Carrasquinho I."/>
            <person name="Faro C."/>
            <person name="Guimaraes J.B."/>
            <person name="Mendonca D."/>
            <person name="Nobrega F."/>
            <person name="Rodrigues L."/>
            <person name="Saibo N.J.M."/>
            <person name="Varela M.C."/>
            <person name="Egas C."/>
            <person name="Matos J."/>
            <person name="Miguel C.M."/>
            <person name="Oliveira M.M."/>
            <person name="Ricardo C.P."/>
            <person name="Goncalves S."/>
        </authorList>
    </citation>
    <scope>NUCLEOTIDE SEQUENCE [LARGE SCALE GENOMIC DNA]</scope>
    <source>
        <strain evidence="2">HL8</strain>
    </source>
</reference>
<organism evidence="2">
    <name type="scientific">Quercus suber</name>
    <name type="common">Cork oak</name>
    <dbReference type="NCBI Taxonomy" id="58331"/>
    <lineage>
        <taxon>Eukaryota</taxon>
        <taxon>Viridiplantae</taxon>
        <taxon>Streptophyta</taxon>
        <taxon>Embryophyta</taxon>
        <taxon>Tracheophyta</taxon>
        <taxon>Spermatophyta</taxon>
        <taxon>Magnoliopsida</taxon>
        <taxon>eudicotyledons</taxon>
        <taxon>Gunneridae</taxon>
        <taxon>Pentapetalae</taxon>
        <taxon>rosids</taxon>
        <taxon>fabids</taxon>
        <taxon>Fagales</taxon>
        <taxon>Fagaceae</taxon>
        <taxon>Quercus</taxon>
    </lineage>
</organism>
<gene>
    <name evidence="2" type="ORF">CFP56_017652</name>
</gene>
<feature type="compositionally biased region" description="Basic and acidic residues" evidence="1">
    <location>
        <begin position="92"/>
        <end position="106"/>
    </location>
</feature>
<name>A0AAW0M1Z5_QUESU</name>
<evidence type="ECO:0000256" key="1">
    <source>
        <dbReference type="SAM" id="MobiDB-lite"/>
    </source>
</evidence>
<feature type="compositionally biased region" description="Basic and acidic residues" evidence="1">
    <location>
        <begin position="64"/>
        <end position="74"/>
    </location>
</feature>
<comment type="caution">
    <text evidence="2">The sequence shown here is derived from an EMBL/GenBank/DDBJ whole genome shotgun (WGS) entry which is preliminary data.</text>
</comment>
<reference evidence="2" key="3">
    <citation type="submission" date="2023-07" db="EMBL/GenBank/DDBJ databases">
        <title>An improved reference 1 genome and first organelle genomes of Quercus suber.</title>
        <authorList>
            <consortium name="Genosuber Consortium"/>
            <person name="Usie A."/>
            <person name="Serra O."/>
            <person name="Barros P."/>
        </authorList>
    </citation>
    <scope>NUCLEOTIDE SEQUENCE</scope>
    <source>
        <strain evidence="2">HL8</strain>
        <tissue evidence="2">Leaves</tissue>
    </source>
</reference>
<proteinExistence type="predicted"/>
<accession>A0AAW0M1Z5</accession>
<dbReference type="EMBL" id="PKMF04000027">
    <property type="protein sequence ID" value="KAK7857461.1"/>
    <property type="molecule type" value="Genomic_DNA"/>
</dbReference>
<reference evidence="2" key="1">
    <citation type="submission" date="2017-12" db="EMBL/GenBank/DDBJ databases">
        <authorList>
            <person name="Barbosa P."/>
            <person name="Usie A."/>
            <person name="Ramos A.M."/>
        </authorList>
    </citation>
    <scope>NUCLEOTIDE SEQUENCE</scope>
    <source>
        <strain evidence="2">HL8</strain>
        <tissue evidence="2">Leaves</tissue>
    </source>
</reference>
<protein>
    <submittedName>
        <fullName evidence="2">Uncharacterized protein</fullName>
    </submittedName>
</protein>
<evidence type="ECO:0000313" key="2">
    <source>
        <dbReference type="EMBL" id="KAK7857461.1"/>
    </source>
</evidence>
<sequence length="106" mass="11436">MKPSLSQSLSVSSSLSRLCLSPLSPSQLIPDRSSAKIAAHSLPLSHAYRNSAVAAHSLPHRRRQSVDDSSEVKGIDLGTFGQPIGPPPRFPGNDDEHDNFHDIDDL</sequence>
<dbReference type="AlphaFoldDB" id="A0AAW0M1Z5"/>